<keyword evidence="5" id="KW-1185">Reference proteome</keyword>
<evidence type="ECO:0000256" key="2">
    <source>
        <dbReference type="SAM" id="Phobius"/>
    </source>
</evidence>
<evidence type="ECO:0000313" key="4">
    <source>
        <dbReference type="EMBL" id="CAA7395925.1"/>
    </source>
</evidence>
<evidence type="ECO:0000256" key="1">
    <source>
        <dbReference type="SAM" id="MobiDB-lite"/>
    </source>
</evidence>
<reference evidence="3" key="1">
    <citation type="submission" date="2019-12" db="EMBL/GenBank/DDBJ databases">
        <authorList>
            <person name="Scholz U."/>
            <person name="Mascher M."/>
            <person name="Fiebig A."/>
        </authorList>
    </citation>
    <scope>NUCLEOTIDE SEQUENCE</scope>
</reference>
<sequence>MRHSFFCRRREAAAVEALVAIVILVSLSVLHHQHIAAHRHHPHHHRHRGHDDYAHNSRHHNREEMLNKGKQDREKMEWWAEDYSEVRRRWPIHNRLQP</sequence>
<gene>
    <name evidence="3" type="ORF">SI7747_05006030</name>
    <name evidence="4" type="ORF">SI8410_05006588</name>
</gene>
<feature type="compositionally biased region" description="Basic and acidic residues" evidence="1">
    <location>
        <begin position="49"/>
        <end position="71"/>
    </location>
</feature>
<evidence type="ECO:0000313" key="3">
    <source>
        <dbReference type="EMBL" id="CAA2619861.1"/>
    </source>
</evidence>
<proteinExistence type="predicted"/>
<keyword evidence="2" id="KW-0812">Transmembrane</keyword>
<dbReference type="EMBL" id="LR743592">
    <property type="protein sequence ID" value="CAA2619861.1"/>
    <property type="molecule type" value="Genomic_DNA"/>
</dbReference>
<dbReference type="AlphaFoldDB" id="A0A7I8IP21"/>
<accession>A0A7I8IP21</accession>
<keyword evidence="2" id="KW-0472">Membrane</keyword>
<keyword evidence="2" id="KW-1133">Transmembrane helix</keyword>
<evidence type="ECO:0000313" key="5">
    <source>
        <dbReference type="Proteomes" id="UP000663760"/>
    </source>
</evidence>
<name>A0A7I8IP21_SPIIN</name>
<feature type="compositionally biased region" description="Basic residues" evidence="1">
    <location>
        <begin position="36"/>
        <end position="48"/>
    </location>
</feature>
<dbReference type="Proteomes" id="UP000663760">
    <property type="component" value="Chromosome 5"/>
</dbReference>
<feature type="region of interest" description="Disordered" evidence="1">
    <location>
        <begin position="36"/>
        <end position="71"/>
    </location>
</feature>
<feature type="transmembrane region" description="Helical" evidence="2">
    <location>
        <begin position="12"/>
        <end position="30"/>
    </location>
</feature>
<protein>
    <submittedName>
        <fullName evidence="3">Uncharacterized protein</fullName>
    </submittedName>
</protein>
<dbReference type="EMBL" id="LR746268">
    <property type="protein sequence ID" value="CAA7395925.1"/>
    <property type="molecule type" value="Genomic_DNA"/>
</dbReference>
<organism evidence="3">
    <name type="scientific">Spirodela intermedia</name>
    <name type="common">Intermediate duckweed</name>
    <dbReference type="NCBI Taxonomy" id="51605"/>
    <lineage>
        <taxon>Eukaryota</taxon>
        <taxon>Viridiplantae</taxon>
        <taxon>Streptophyta</taxon>
        <taxon>Embryophyta</taxon>
        <taxon>Tracheophyta</taxon>
        <taxon>Spermatophyta</taxon>
        <taxon>Magnoliopsida</taxon>
        <taxon>Liliopsida</taxon>
        <taxon>Araceae</taxon>
        <taxon>Lemnoideae</taxon>
        <taxon>Spirodela</taxon>
    </lineage>
</organism>